<protein>
    <submittedName>
        <fullName evidence="2">Uncharacterized protein</fullName>
    </submittedName>
</protein>
<proteinExistence type="predicted"/>
<comment type="caution">
    <text evidence="2">The sequence shown here is derived from an EMBL/GenBank/DDBJ whole genome shotgun (WGS) entry which is preliminary data.</text>
</comment>
<accession>A0ABR2RZK5</accession>
<evidence type="ECO:0000313" key="2">
    <source>
        <dbReference type="EMBL" id="KAK9018401.1"/>
    </source>
</evidence>
<evidence type="ECO:0000313" key="3">
    <source>
        <dbReference type="Proteomes" id="UP001396334"/>
    </source>
</evidence>
<feature type="chain" id="PRO_5046855292" evidence="1">
    <location>
        <begin position="28"/>
        <end position="122"/>
    </location>
</feature>
<evidence type="ECO:0000256" key="1">
    <source>
        <dbReference type="SAM" id="SignalP"/>
    </source>
</evidence>
<reference evidence="2 3" key="1">
    <citation type="journal article" date="2024" name="G3 (Bethesda)">
        <title>Genome assembly of Hibiscus sabdariffa L. provides insights into metabolisms of medicinal natural products.</title>
        <authorList>
            <person name="Kim T."/>
        </authorList>
    </citation>
    <scope>NUCLEOTIDE SEQUENCE [LARGE SCALE GENOMIC DNA]</scope>
    <source>
        <strain evidence="2">TK-2024</strain>
        <tissue evidence="2">Old leaves</tissue>
    </source>
</reference>
<gene>
    <name evidence="2" type="ORF">V6N11_001377</name>
</gene>
<name>A0ABR2RZK5_9ROSI</name>
<dbReference type="Proteomes" id="UP001396334">
    <property type="component" value="Unassembled WGS sequence"/>
</dbReference>
<sequence length="122" mass="13205">MTARYPRNQMAAAVLQLLLKVIAGVASHSHELPNLSPQTMSLPSYTCEMELPDGSSDHDYDASGCCVPSLSICKGVDGKEGKSVVHCICVVRLAIHHYFIALGVHKSSIQWKAAEFDEVPVP</sequence>
<keyword evidence="1" id="KW-0732">Signal</keyword>
<keyword evidence="3" id="KW-1185">Reference proteome</keyword>
<organism evidence="2 3">
    <name type="scientific">Hibiscus sabdariffa</name>
    <name type="common">roselle</name>
    <dbReference type="NCBI Taxonomy" id="183260"/>
    <lineage>
        <taxon>Eukaryota</taxon>
        <taxon>Viridiplantae</taxon>
        <taxon>Streptophyta</taxon>
        <taxon>Embryophyta</taxon>
        <taxon>Tracheophyta</taxon>
        <taxon>Spermatophyta</taxon>
        <taxon>Magnoliopsida</taxon>
        <taxon>eudicotyledons</taxon>
        <taxon>Gunneridae</taxon>
        <taxon>Pentapetalae</taxon>
        <taxon>rosids</taxon>
        <taxon>malvids</taxon>
        <taxon>Malvales</taxon>
        <taxon>Malvaceae</taxon>
        <taxon>Malvoideae</taxon>
        <taxon>Hibiscus</taxon>
    </lineage>
</organism>
<dbReference type="EMBL" id="JBBPBN010000019">
    <property type="protein sequence ID" value="KAK9018401.1"/>
    <property type="molecule type" value="Genomic_DNA"/>
</dbReference>
<feature type="signal peptide" evidence="1">
    <location>
        <begin position="1"/>
        <end position="27"/>
    </location>
</feature>